<organism evidence="1">
    <name type="scientific">Candidatus Moduliflexus flocculans</name>
    <dbReference type="NCBI Taxonomy" id="1499966"/>
    <lineage>
        <taxon>Bacteria</taxon>
        <taxon>Candidatus Moduliflexota</taxon>
        <taxon>Candidatus Moduliflexia</taxon>
        <taxon>Candidatus Moduliflexales</taxon>
        <taxon>Candidatus Moduliflexaceae</taxon>
    </lineage>
</organism>
<dbReference type="Proteomes" id="UP000030700">
    <property type="component" value="Unassembled WGS sequence"/>
</dbReference>
<dbReference type="HOGENOM" id="CLU_2462790_0_0_0"/>
<reference evidence="1" key="1">
    <citation type="journal article" date="2015" name="PeerJ">
        <title>First genomic representation of candidate bacterial phylum KSB3 points to enhanced environmental sensing as a trigger of wastewater bulking.</title>
        <authorList>
            <person name="Sekiguchi Y."/>
            <person name="Ohashi A."/>
            <person name="Parks D.H."/>
            <person name="Yamauchi T."/>
            <person name="Tyson G.W."/>
            <person name="Hugenholtz P."/>
        </authorList>
    </citation>
    <scope>NUCLEOTIDE SEQUENCE [LARGE SCALE GENOMIC DNA]</scope>
</reference>
<accession>A0A0S6VYM4</accession>
<evidence type="ECO:0000313" key="2">
    <source>
        <dbReference type="Proteomes" id="UP000030700"/>
    </source>
</evidence>
<evidence type="ECO:0000313" key="1">
    <source>
        <dbReference type="EMBL" id="GAK50721.1"/>
    </source>
</evidence>
<keyword evidence="2" id="KW-1185">Reference proteome</keyword>
<protein>
    <submittedName>
        <fullName evidence="1">Uncharacterized protein</fullName>
    </submittedName>
</protein>
<gene>
    <name evidence="1" type="ORF">U14_01954</name>
</gene>
<dbReference type="STRING" id="1499966.U14_01954"/>
<sequence length="88" mass="9985">MFKCHHCHTQINLLGDMDDPGQCPKCGDYLGAGEAHCSNCGLVTQGNYGRLFTFKNSQRVGIYTVHKVCASMFKKRLKMRGLKFWELI</sequence>
<proteinExistence type="predicted"/>
<dbReference type="AlphaFoldDB" id="A0A0S6VYM4"/>
<name>A0A0S6VYM4_9BACT</name>
<dbReference type="EMBL" id="DF820456">
    <property type="protein sequence ID" value="GAK50721.1"/>
    <property type="molecule type" value="Genomic_DNA"/>
</dbReference>